<gene>
    <name evidence="2" type="ORF">BABINDRAFT_130702</name>
</gene>
<keyword evidence="1" id="KW-0732">Signal</keyword>
<organism evidence="2 3">
    <name type="scientific">Babjeviella inositovora NRRL Y-12698</name>
    <dbReference type="NCBI Taxonomy" id="984486"/>
    <lineage>
        <taxon>Eukaryota</taxon>
        <taxon>Fungi</taxon>
        <taxon>Dikarya</taxon>
        <taxon>Ascomycota</taxon>
        <taxon>Saccharomycotina</taxon>
        <taxon>Pichiomycetes</taxon>
        <taxon>Serinales incertae sedis</taxon>
        <taxon>Babjeviella</taxon>
    </lineage>
</organism>
<evidence type="ECO:0000313" key="3">
    <source>
        <dbReference type="Proteomes" id="UP000094336"/>
    </source>
</evidence>
<name>A0A1E3QR95_9ASCO</name>
<feature type="signal peptide" evidence="1">
    <location>
        <begin position="1"/>
        <end position="18"/>
    </location>
</feature>
<dbReference type="RefSeq" id="XP_018985551.1">
    <property type="nucleotide sequence ID" value="XM_019127034.1"/>
</dbReference>
<proteinExistence type="predicted"/>
<evidence type="ECO:0008006" key="4">
    <source>
        <dbReference type="Google" id="ProtNLM"/>
    </source>
</evidence>
<dbReference type="GeneID" id="30144887"/>
<evidence type="ECO:0000313" key="2">
    <source>
        <dbReference type="EMBL" id="ODQ80223.1"/>
    </source>
</evidence>
<accession>A0A1E3QR95</accession>
<dbReference type="EMBL" id="KV454430">
    <property type="protein sequence ID" value="ODQ80223.1"/>
    <property type="molecule type" value="Genomic_DNA"/>
</dbReference>
<reference evidence="3" key="1">
    <citation type="submission" date="2016-05" db="EMBL/GenBank/DDBJ databases">
        <title>Comparative genomics of biotechnologically important yeasts.</title>
        <authorList>
            <consortium name="DOE Joint Genome Institute"/>
            <person name="Riley R."/>
            <person name="Haridas S."/>
            <person name="Wolfe K.H."/>
            <person name="Lopes M.R."/>
            <person name="Hittinger C.T."/>
            <person name="Goker M."/>
            <person name="Salamov A."/>
            <person name="Wisecaver J."/>
            <person name="Long T.M."/>
            <person name="Aerts A.L."/>
            <person name="Barry K."/>
            <person name="Choi C."/>
            <person name="Clum A."/>
            <person name="Coughlan A.Y."/>
            <person name="Deshpande S."/>
            <person name="Douglass A.P."/>
            <person name="Hanson S.J."/>
            <person name="Klenk H.-P."/>
            <person name="Labutti K."/>
            <person name="Lapidus A."/>
            <person name="Lindquist E."/>
            <person name="Lipzen A."/>
            <person name="Meier-Kolthoff J.P."/>
            <person name="Ohm R.A."/>
            <person name="Otillar R.P."/>
            <person name="Pangilinan J."/>
            <person name="Peng Y."/>
            <person name="Rokas A."/>
            <person name="Rosa C.A."/>
            <person name="Scheuner C."/>
            <person name="Sibirny A.A."/>
            <person name="Slot J.C."/>
            <person name="Stielow J.B."/>
            <person name="Sun H."/>
            <person name="Kurtzman C.P."/>
            <person name="Blackwell M."/>
            <person name="Grigoriev I.V."/>
            <person name="Jeffries T.W."/>
        </authorList>
    </citation>
    <scope>NUCLEOTIDE SEQUENCE [LARGE SCALE GENOMIC DNA]</scope>
    <source>
        <strain evidence="3">NRRL Y-12698</strain>
    </source>
</reference>
<dbReference type="AlphaFoldDB" id="A0A1E3QR95"/>
<feature type="chain" id="PRO_5009134404" description="Secreted protein" evidence="1">
    <location>
        <begin position="19"/>
        <end position="66"/>
    </location>
</feature>
<keyword evidence="3" id="KW-1185">Reference proteome</keyword>
<dbReference type="Proteomes" id="UP000094336">
    <property type="component" value="Unassembled WGS sequence"/>
</dbReference>
<sequence>MCACCLMLIFAAPLPCLPHSLEFAVRCSSDSSLGCFKPPLQQTIPSADFTLLPYNFPQKLRDCSSC</sequence>
<protein>
    <recommendedName>
        <fullName evidence="4">Secreted protein</fullName>
    </recommendedName>
</protein>
<evidence type="ECO:0000256" key="1">
    <source>
        <dbReference type="SAM" id="SignalP"/>
    </source>
</evidence>